<dbReference type="Pfam" id="PF00132">
    <property type="entry name" value="Hexapep"/>
    <property type="match status" value="1"/>
</dbReference>
<protein>
    <submittedName>
        <fullName evidence="2">Sugar O-acyltransferase, sialic acid O-acetyltransferase NeuD family</fullName>
    </submittedName>
</protein>
<dbReference type="CDD" id="cd03360">
    <property type="entry name" value="LbH_AT_putative"/>
    <property type="match status" value="1"/>
</dbReference>
<gene>
    <name evidence="2" type="ORF">LEP1GSC067_3213</name>
</gene>
<dbReference type="InterPro" id="IPR011004">
    <property type="entry name" value="Trimer_LpxA-like_sf"/>
</dbReference>
<comment type="caution">
    <text evidence="2">The sequence shown here is derived from an EMBL/GenBank/DDBJ whole genome shotgun (WGS) entry which is preliminary data.</text>
</comment>
<sequence>MSFFSFKLDSQSENRVAFVGWHEGSAGQIHSWFEESNLGKIVFFIHPENDPPEIKKISRVVSQFSYPEDGKFKNVPLICKKNWPEFLIQNKVNKVLITISDPIERWIEMKKAYDSGLELINAIHPSTLLLKECILGKNIIIHPRSTIGYKAEIDDGVIVNIGTQIDHHCKIEKAVTIDPGVTLAGNVLIENFCTIHTRAVIINRIKIGSNSIIGAGTVIIRDVEPNSKVVGVPGKKIRRLFNKLMRSLNLKNKGKESSKEPTEIKLNFAIIKFAFC</sequence>
<dbReference type="Proteomes" id="UP000011754">
    <property type="component" value="Unassembled WGS sequence"/>
</dbReference>
<organism evidence="2 3">
    <name type="scientific">Leptospira interrogans serovar Lora str. TE 1992</name>
    <dbReference type="NCBI Taxonomy" id="1193028"/>
    <lineage>
        <taxon>Bacteria</taxon>
        <taxon>Pseudomonadati</taxon>
        <taxon>Spirochaetota</taxon>
        <taxon>Spirochaetia</taxon>
        <taxon>Leptospirales</taxon>
        <taxon>Leptospiraceae</taxon>
        <taxon>Leptospira</taxon>
    </lineage>
</organism>
<dbReference type="PANTHER" id="PTHR43300">
    <property type="entry name" value="ACETYLTRANSFERASE"/>
    <property type="match status" value="1"/>
</dbReference>
<dbReference type="Gene3D" id="2.160.10.10">
    <property type="entry name" value="Hexapeptide repeat proteins"/>
    <property type="match status" value="1"/>
</dbReference>
<evidence type="ECO:0000313" key="2">
    <source>
        <dbReference type="EMBL" id="EMF43732.1"/>
    </source>
</evidence>
<dbReference type="InterPro" id="IPR050179">
    <property type="entry name" value="Trans_hexapeptide_repeat"/>
</dbReference>
<dbReference type="AlphaFoldDB" id="M3EZA5"/>
<dbReference type="InterPro" id="IPR020019">
    <property type="entry name" value="AcTrfase_PglD-like"/>
</dbReference>
<name>M3EZA5_LEPIR</name>
<reference evidence="2 3" key="1">
    <citation type="submission" date="2013-01" db="EMBL/GenBank/DDBJ databases">
        <authorList>
            <person name="Harkins D.M."/>
            <person name="Durkin A.S."/>
            <person name="Brinkac L.M."/>
            <person name="Haft D.H."/>
            <person name="Selengut J.D."/>
            <person name="Sanka R."/>
            <person name="DePew J."/>
            <person name="Purushe J."/>
            <person name="Hartskeerl R.A."/>
            <person name="Ahmed A."/>
            <person name="van der Linden H."/>
            <person name="Goris M.G.A."/>
            <person name="Vinetz J.M."/>
            <person name="Sutton G.G."/>
            <person name="Nierman W.C."/>
            <person name="Fouts D.E."/>
        </authorList>
    </citation>
    <scope>NUCLEOTIDE SEQUENCE [LARGE SCALE GENOMIC DNA]</scope>
    <source>
        <strain evidence="2 3">TE 1992</strain>
    </source>
</reference>
<keyword evidence="2" id="KW-0808">Transferase</keyword>
<dbReference type="SUPFAM" id="SSF51161">
    <property type="entry name" value="Trimeric LpxA-like enzymes"/>
    <property type="match status" value="1"/>
</dbReference>
<dbReference type="InterPro" id="IPR001451">
    <property type="entry name" value="Hexapep"/>
</dbReference>
<dbReference type="GO" id="GO:0016746">
    <property type="term" value="F:acyltransferase activity"/>
    <property type="evidence" value="ECO:0007669"/>
    <property type="project" value="UniProtKB-KW"/>
</dbReference>
<keyword evidence="2" id="KW-0012">Acyltransferase</keyword>
<comment type="similarity">
    <text evidence="1">Belongs to the transferase hexapeptide repeat family.</text>
</comment>
<evidence type="ECO:0000313" key="3">
    <source>
        <dbReference type="Proteomes" id="UP000011754"/>
    </source>
</evidence>
<dbReference type="EMBL" id="AKWW02000023">
    <property type="protein sequence ID" value="EMF43732.1"/>
    <property type="molecule type" value="Genomic_DNA"/>
</dbReference>
<accession>M3EZA5</accession>
<dbReference type="PANTHER" id="PTHR43300:SF7">
    <property type="entry name" value="UDP-N-ACETYLBACILLOSAMINE N-ACETYLTRANSFERASE"/>
    <property type="match status" value="1"/>
</dbReference>
<proteinExistence type="inferred from homology"/>
<evidence type="ECO:0000256" key="1">
    <source>
        <dbReference type="ARBA" id="ARBA00007274"/>
    </source>
</evidence>